<feature type="compositionally biased region" description="Low complexity" evidence="8">
    <location>
        <begin position="254"/>
        <end position="271"/>
    </location>
</feature>
<evidence type="ECO:0000313" key="13">
    <source>
        <dbReference type="Proteomes" id="UP001163850"/>
    </source>
</evidence>
<dbReference type="Gene3D" id="2.170.270.10">
    <property type="entry name" value="SET domain"/>
    <property type="match status" value="1"/>
</dbReference>
<proteinExistence type="predicted"/>
<feature type="region of interest" description="Disordered" evidence="8">
    <location>
        <begin position="714"/>
        <end position="743"/>
    </location>
</feature>
<feature type="region of interest" description="Disordered" evidence="8">
    <location>
        <begin position="216"/>
        <end position="289"/>
    </location>
</feature>
<feature type="compositionally biased region" description="Polar residues" evidence="8">
    <location>
        <begin position="272"/>
        <end position="289"/>
    </location>
</feature>
<feature type="compositionally biased region" description="Basic residues" evidence="8">
    <location>
        <begin position="597"/>
        <end position="612"/>
    </location>
</feature>
<evidence type="ECO:0000256" key="7">
    <source>
        <dbReference type="ARBA" id="ARBA00022833"/>
    </source>
</evidence>
<dbReference type="Pfam" id="PF00856">
    <property type="entry name" value="SET"/>
    <property type="match status" value="1"/>
</dbReference>
<dbReference type="InterPro" id="IPR050973">
    <property type="entry name" value="H3K9_Histone-Lys_N-MTase"/>
</dbReference>
<feature type="compositionally biased region" description="Acidic residues" evidence="8">
    <location>
        <begin position="1"/>
        <end position="12"/>
    </location>
</feature>
<evidence type="ECO:0000259" key="10">
    <source>
        <dbReference type="PROSITE" id="PS50867"/>
    </source>
</evidence>
<feature type="domain" description="SET" evidence="9">
    <location>
        <begin position="813"/>
        <end position="968"/>
    </location>
</feature>
<dbReference type="InterPro" id="IPR001214">
    <property type="entry name" value="SET_dom"/>
</dbReference>
<dbReference type="PROSITE" id="PS50868">
    <property type="entry name" value="POST_SET"/>
    <property type="match status" value="1"/>
</dbReference>
<dbReference type="PROSITE" id="PS50280">
    <property type="entry name" value="SET"/>
    <property type="match status" value="1"/>
</dbReference>
<keyword evidence="7" id="KW-0862">Zinc</keyword>
<protein>
    <recommendedName>
        <fullName evidence="14">SET domain-containing protein</fullName>
    </recommendedName>
</protein>
<evidence type="ECO:0000256" key="8">
    <source>
        <dbReference type="SAM" id="MobiDB-lite"/>
    </source>
</evidence>
<dbReference type="PANTHER" id="PTHR46223">
    <property type="entry name" value="HISTONE-LYSINE N-METHYLTRANSFERASE SUV39H"/>
    <property type="match status" value="1"/>
</dbReference>
<dbReference type="GO" id="GO:0005694">
    <property type="term" value="C:chromosome"/>
    <property type="evidence" value="ECO:0007669"/>
    <property type="project" value="UniProtKB-SubCell"/>
</dbReference>
<dbReference type="Proteomes" id="UP001163850">
    <property type="component" value="Unassembled WGS sequence"/>
</dbReference>
<feature type="compositionally biased region" description="Basic and acidic residues" evidence="8">
    <location>
        <begin position="722"/>
        <end position="743"/>
    </location>
</feature>
<keyword evidence="5" id="KW-0949">S-adenosyl-L-methionine</keyword>
<comment type="subcellular location">
    <subcellularLocation>
        <location evidence="1">Chromosome</location>
    </subcellularLocation>
</comment>
<dbReference type="PROSITE" id="PS50867">
    <property type="entry name" value="PRE_SET"/>
    <property type="match status" value="1"/>
</dbReference>
<dbReference type="EMBL" id="MU801891">
    <property type="protein sequence ID" value="KAJ3990345.1"/>
    <property type="molecule type" value="Genomic_DNA"/>
</dbReference>
<dbReference type="PANTHER" id="PTHR46223:SF3">
    <property type="entry name" value="HISTONE-LYSINE N-METHYLTRANSFERASE SET-23"/>
    <property type="match status" value="1"/>
</dbReference>
<accession>A0AA38QAK2</accession>
<feature type="domain" description="Pre-SET" evidence="10">
    <location>
        <begin position="687"/>
        <end position="810"/>
    </location>
</feature>
<reference evidence="12" key="1">
    <citation type="submission" date="2022-08" db="EMBL/GenBank/DDBJ databases">
        <authorList>
            <consortium name="DOE Joint Genome Institute"/>
            <person name="Min B."/>
            <person name="Riley R."/>
            <person name="Sierra-Patev S."/>
            <person name="Naranjo-Ortiz M."/>
            <person name="Looney B."/>
            <person name="Konkel Z."/>
            <person name="Slot J.C."/>
            <person name="Sakamoto Y."/>
            <person name="Steenwyk J.L."/>
            <person name="Rokas A."/>
            <person name="Carro J."/>
            <person name="Camarero S."/>
            <person name="Ferreira P."/>
            <person name="Molpeceres G."/>
            <person name="Ruiz-Duenas F.J."/>
            <person name="Serrano A."/>
            <person name="Henrissat B."/>
            <person name="Drula E."/>
            <person name="Hughes K.W."/>
            <person name="Mata J.L."/>
            <person name="Ishikawa N.K."/>
            <person name="Vargas-Isla R."/>
            <person name="Ushijima S."/>
            <person name="Smith C.A."/>
            <person name="Ahrendt S."/>
            <person name="Andreopoulos W."/>
            <person name="He G."/>
            <person name="Labutti K."/>
            <person name="Lipzen A."/>
            <person name="Ng V."/>
            <person name="Sandor L."/>
            <person name="Barry K."/>
            <person name="Martinez A.T."/>
            <person name="Xiao Y."/>
            <person name="Gibbons J.G."/>
            <person name="Terashima K."/>
            <person name="Hibbett D.S."/>
            <person name="Grigoriev I.V."/>
        </authorList>
    </citation>
    <scope>NUCLEOTIDE SEQUENCE</scope>
    <source>
        <strain evidence="12">TFB7829</strain>
    </source>
</reference>
<dbReference type="InterPro" id="IPR007728">
    <property type="entry name" value="Pre-SET_dom"/>
</dbReference>
<name>A0AA38QAK2_9AGAR</name>
<evidence type="ECO:0000313" key="12">
    <source>
        <dbReference type="EMBL" id="KAJ3990345.1"/>
    </source>
</evidence>
<dbReference type="SMART" id="SM00317">
    <property type="entry name" value="SET"/>
    <property type="match status" value="1"/>
</dbReference>
<evidence type="ECO:0000256" key="3">
    <source>
        <dbReference type="ARBA" id="ARBA00022603"/>
    </source>
</evidence>
<feature type="compositionally biased region" description="Low complexity" evidence="8">
    <location>
        <begin position="426"/>
        <end position="462"/>
    </location>
</feature>
<keyword evidence="2" id="KW-0158">Chromosome</keyword>
<dbReference type="GO" id="GO:0042054">
    <property type="term" value="F:histone methyltransferase activity"/>
    <property type="evidence" value="ECO:0007669"/>
    <property type="project" value="InterPro"/>
</dbReference>
<dbReference type="AlphaFoldDB" id="A0AA38QAK2"/>
<organism evidence="12 13">
    <name type="scientific">Lentinula detonsa</name>
    <dbReference type="NCBI Taxonomy" id="2804962"/>
    <lineage>
        <taxon>Eukaryota</taxon>
        <taxon>Fungi</taxon>
        <taxon>Dikarya</taxon>
        <taxon>Basidiomycota</taxon>
        <taxon>Agaricomycotina</taxon>
        <taxon>Agaricomycetes</taxon>
        <taxon>Agaricomycetidae</taxon>
        <taxon>Agaricales</taxon>
        <taxon>Marasmiineae</taxon>
        <taxon>Omphalotaceae</taxon>
        <taxon>Lentinula</taxon>
    </lineage>
</organism>
<feature type="compositionally biased region" description="Polar residues" evidence="8">
    <location>
        <begin position="512"/>
        <end position="544"/>
    </location>
</feature>
<evidence type="ECO:0000259" key="9">
    <source>
        <dbReference type="PROSITE" id="PS50280"/>
    </source>
</evidence>
<evidence type="ECO:0000259" key="11">
    <source>
        <dbReference type="PROSITE" id="PS50868"/>
    </source>
</evidence>
<keyword evidence="4" id="KW-0808">Transferase</keyword>
<feature type="compositionally biased region" description="Polar residues" evidence="8">
    <location>
        <begin position="304"/>
        <end position="321"/>
    </location>
</feature>
<feature type="domain" description="Post-SET" evidence="11">
    <location>
        <begin position="986"/>
        <end position="1002"/>
    </location>
</feature>
<evidence type="ECO:0000256" key="1">
    <source>
        <dbReference type="ARBA" id="ARBA00004286"/>
    </source>
</evidence>
<feature type="compositionally biased region" description="Low complexity" evidence="8">
    <location>
        <begin position="350"/>
        <end position="418"/>
    </location>
</feature>
<feature type="compositionally biased region" description="Acidic residues" evidence="8">
    <location>
        <begin position="50"/>
        <end position="60"/>
    </location>
</feature>
<feature type="region of interest" description="Disordered" evidence="8">
    <location>
        <begin position="1"/>
        <end position="63"/>
    </location>
</feature>
<feature type="region of interest" description="Disordered" evidence="8">
    <location>
        <begin position="304"/>
        <end position="462"/>
    </location>
</feature>
<dbReference type="GO" id="GO:0032259">
    <property type="term" value="P:methylation"/>
    <property type="evidence" value="ECO:0007669"/>
    <property type="project" value="UniProtKB-KW"/>
</dbReference>
<dbReference type="GO" id="GO:0008270">
    <property type="term" value="F:zinc ion binding"/>
    <property type="evidence" value="ECO:0007669"/>
    <property type="project" value="InterPro"/>
</dbReference>
<keyword evidence="6" id="KW-0479">Metal-binding</keyword>
<sequence>MLSDYEDSDSDGAEPGVQHVQQPIQPIERAEADEGSSSGSDNLYESSESEREDWQDDIDPEHDWDVKVVGVEVTNGDEIHYEARWPGWSRSDGTTNTYHRKGDPNSPLRGISETRYWDDARKDRINDILRKVRDNTDGSANTALGIELWADNDVMSSNTRYNTQLFDEKLAIIEGRMKKGKALRVKYDLGGALESEMLRLLTKEIGEDDARRILTEYSDNEESDDDVEDDTDDDQESQDEDNDDQSFRRRTRSETGSSRTRSTAPSTTSNRDSTSGAPSTSLGPSHSQLNTLNNVKTVSRIPQAQNSTRQVQNPTHKQLSSLKPPRRSVFSPPPSPFGPHKSRKIPPASPAHSSSPLSTSAFPTSLASSRSAAAGSKGHDALPLFLPPSSSFASVSTTRTSTTPLSKTSTSASPTTTLCSEMEAPSSASSSLNSSNTISASSSKPQPLSAMSSTSFVSSPSTISSMSTASTSTLLFSPSVSSSKSFTPPDFNHSRWSSTTEFHSMKYESRQKPSSSLTAVRTTSSTANTISDSPSSLEPASIRSSARIRAMGTISNPGTAAVSERRSGSKLRASTDSMDLDAGQDHDMGLGQEKAKSKAQSRKKGNGKRKVRETRSRLQLLSLAWTKAAAQTGAAPITFVNEVDDEDGPPDLGFDSNSREDEFTYLEAKPRTFLKELLNPPDADMFLRCNCGEESDQDSDVDMGMNEELHIELFGGTDSDLDSSRGKGKAREKSGSRHSTTEKRCGVSSACGCQGISELVDRYNKPARAYTEDGLFKFASRSKSGIEVIECNQYCNCTLSECSNRVAQRPRSVPIEIFKTEALTESGLEEEEDYSGSQGASTSSKRGWGVRCTAQVVKRGTVLGSYTGEIVYRQTANLLQGIHGTYVFDLDGKDPAEDNEELNENVQIYSIDARKCGNWTRFLNHSCLPNLAVYSAVWDTIPEQNIPHLVFFALEDIPKGAEMTVDYHAGIPLPREGRIHIHRPPDTYKCFCGAKRCRGWGEVTYLHISLYASGMVDGLALLTDCIAEPRRATWDTLASSYFDCWDAAVLQTYIPRYGQGEELQVKIPSVATTAENGQYEIVRGLVLWAKRCDPLVRSSPTRYSLHRGLLVRDLNQSIYSRFDLRISTEHEIHEIVEINLQPYAFNKNSDGMFTAFGIVPPIPELKHAYTLLSHFRLRHLRDGFQTAQ</sequence>
<keyword evidence="3" id="KW-0489">Methyltransferase</keyword>
<evidence type="ECO:0000256" key="2">
    <source>
        <dbReference type="ARBA" id="ARBA00022454"/>
    </source>
</evidence>
<evidence type="ECO:0008006" key="14">
    <source>
        <dbReference type="Google" id="ProtNLM"/>
    </source>
</evidence>
<dbReference type="GO" id="GO:0005634">
    <property type="term" value="C:nucleus"/>
    <property type="evidence" value="ECO:0007669"/>
    <property type="project" value="InterPro"/>
</dbReference>
<feature type="compositionally biased region" description="Polar residues" evidence="8">
    <location>
        <begin position="35"/>
        <end position="46"/>
    </location>
</feature>
<feature type="compositionally biased region" description="Basic and acidic residues" evidence="8">
    <location>
        <begin position="583"/>
        <end position="596"/>
    </location>
</feature>
<evidence type="ECO:0000256" key="5">
    <source>
        <dbReference type="ARBA" id="ARBA00022691"/>
    </source>
</evidence>
<feature type="region of interest" description="Disordered" evidence="8">
    <location>
        <begin position="506"/>
        <end position="613"/>
    </location>
</feature>
<gene>
    <name evidence="12" type="ORF">F5890DRAFT_1582167</name>
</gene>
<feature type="compositionally biased region" description="Acidic residues" evidence="8">
    <location>
        <begin position="218"/>
        <end position="244"/>
    </location>
</feature>
<dbReference type="InterPro" id="IPR046341">
    <property type="entry name" value="SET_dom_sf"/>
</dbReference>
<comment type="caution">
    <text evidence="12">The sequence shown here is derived from an EMBL/GenBank/DDBJ whole genome shotgun (WGS) entry which is preliminary data.</text>
</comment>
<evidence type="ECO:0000256" key="6">
    <source>
        <dbReference type="ARBA" id="ARBA00022723"/>
    </source>
</evidence>
<dbReference type="SUPFAM" id="SSF82199">
    <property type="entry name" value="SET domain"/>
    <property type="match status" value="1"/>
</dbReference>
<evidence type="ECO:0000256" key="4">
    <source>
        <dbReference type="ARBA" id="ARBA00022679"/>
    </source>
</evidence>
<dbReference type="InterPro" id="IPR003616">
    <property type="entry name" value="Post-SET_dom"/>
</dbReference>